<dbReference type="Gene3D" id="3.60.10.10">
    <property type="entry name" value="Endonuclease/exonuclease/phosphatase"/>
    <property type="match status" value="1"/>
</dbReference>
<comment type="caution">
    <text evidence="1">The sequence shown here is derived from an EMBL/GenBank/DDBJ whole genome shotgun (WGS) entry which is preliminary data.</text>
</comment>
<organism evidence="1 2">
    <name type="scientific">Heracleum sosnowskyi</name>
    <dbReference type="NCBI Taxonomy" id="360622"/>
    <lineage>
        <taxon>Eukaryota</taxon>
        <taxon>Viridiplantae</taxon>
        <taxon>Streptophyta</taxon>
        <taxon>Embryophyta</taxon>
        <taxon>Tracheophyta</taxon>
        <taxon>Spermatophyta</taxon>
        <taxon>Magnoliopsida</taxon>
        <taxon>eudicotyledons</taxon>
        <taxon>Gunneridae</taxon>
        <taxon>Pentapetalae</taxon>
        <taxon>asterids</taxon>
        <taxon>campanulids</taxon>
        <taxon>Apiales</taxon>
        <taxon>Apiaceae</taxon>
        <taxon>Apioideae</taxon>
        <taxon>apioid superclade</taxon>
        <taxon>Tordylieae</taxon>
        <taxon>Tordyliinae</taxon>
        <taxon>Heracleum</taxon>
    </lineage>
</organism>
<dbReference type="SUPFAM" id="SSF56219">
    <property type="entry name" value="DNase I-like"/>
    <property type="match status" value="1"/>
</dbReference>
<name>A0AAD8I7I0_9APIA</name>
<keyword evidence="2" id="KW-1185">Reference proteome</keyword>
<dbReference type="InterPro" id="IPR036691">
    <property type="entry name" value="Endo/exonu/phosph_ase_sf"/>
</dbReference>
<dbReference type="Proteomes" id="UP001237642">
    <property type="component" value="Unassembled WGS sequence"/>
</dbReference>
<dbReference type="AlphaFoldDB" id="A0AAD8I7I0"/>
<proteinExistence type="predicted"/>
<dbReference type="EMBL" id="JAUIZM010000006">
    <property type="protein sequence ID" value="KAK1380090.1"/>
    <property type="molecule type" value="Genomic_DNA"/>
</dbReference>
<protein>
    <recommendedName>
        <fullName evidence="3">Endonuclease/exonuclease/phosphatase domain-containing protein</fullName>
    </recommendedName>
</protein>
<dbReference type="PANTHER" id="PTHR33710">
    <property type="entry name" value="BNAC02G09200D PROTEIN"/>
    <property type="match status" value="1"/>
</dbReference>
<evidence type="ECO:0000313" key="1">
    <source>
        <dbReference type="EMBL" id="KAK1380090.1"/>
    </source>
</evidence>
<reference evidence="1" key="2">
    <citation type="submission" date="2023-05" db="EMBL/GenBank/DDBJ databases">
        <authorList>
            <person name="Schelkunov M.I."/>
        </authorList>
    </citation>
    <scope>NUCLEOTIDE SEQUENCE</scope>
    <source>
        <strain evidence="1">Hsosn_3</strain>
        <tissue evidence="1">Leaf</tissue>
    </source>
</reference>
<dbReference type="PANTHER" id="PTHR33710:SF64">
    <property type="entry name" value="ENDONUCLEASE_EXONUCLEASE_PHOSPHATASE DOMAIN-CONTAINING PROTEIN"/>
    <property type="match status" value="1"/>
</dbReference>
<reference evidence="1" key="1">
    <citation type="submission" date="2023-02" db="EMBL/GenBank/DDBJ databases">
        <title>Genome of toxic invasive species Heracleum sosnowskyi carries increased number of genes despite the absence of recent whole-genome duplications.</title>
        <authorList>
            <person name="Schelkunov M."/>
            <person name="Shtratnikova V."/>
            <person name="Makarenko M."/>
            <person name="Klepikova A."/>
            <person name="Omelchenko D."/>
            <person name="Novikova G."/>
            <person name="Obukhova E."/>
            <person name="Bogdanov V."/>
            <person name="Penin A."/>
            <person name="Logacheva M."/>
        </authorList>
    </citation>
    <scope>NUCLEOTIDE SEQUENCE</scope>
    <source>
        <strain evidence="1">Hsosn_3</strain>
        <tissue evidence="1">Leaf</tissue>
    </source>
</reference>
<accession>A0AAD8I7I0</accession>
<evidence type="ECO:0008006" key="3">
    <source>
        <dbReference type="Google" id="ProtNLM"/>
    </source>
</evidence>
<evidence type="ECO:0000313" key="2">
    <source>
        <dbReference type="Proteomes" id="UP001237642"/>
    </source>
</evidence>
<sequence>MLCKVKIKGPGRPKKRENSKNPFEIGRCKFWPIPRKGLVHESNKGIIQKGVGVGKQPLRTSEAELILESTMDIGLILKEDKEKTLETIKEQLAKGHSGGILNVWKKGEFDLINTELRSNWVGVSLQFRNGGSTLDIFNVYAPHGSQEKLVLWNEFRRIYALLDSLPTIFIGDFNEVRFQRERSNCNTRPRETREFNNWIEDSNLVKIPLESANFTWIADWTLKVLPRKNSNHRGILLRARHQNWGPKPFRVFNVWLRNPSLNKEIEDYFSESASLPNLHLQQKLRNVKHVIKTWNLSMNGNIFHRISELENKVAKLEEDNGPRNELAI</sequence>
<gene>
    <name evidence="1" type="ORF">POM88_026834</name>
</gene>